<protein>
    <submittedName>
        <fullName evidence="6">Amino acid transporter</fullName>
    </submittedName>
</protein>
<evidence type="ECO:0000313" key="6">
    <source>
        <dbReference type="EMBL" id="SEB80816.1"/>
    </source>
</evidence>
<gene>
    <name evidence="6" type="ORF">SAMN04490239_1747</name>
</gene>
<dbReference type="Pfam" id="PF13520">
    <property type="entry name" value="AA_permease_2"/>
    <property type="match status" value="1"/>
</dbReference>
<comment type="subcellular location">
    <subcellularLocation>
        <location evidence="1">Membrane</location>
        <topology evidence="1">Multi-pass membrane protein</topology>
    </subcellularLocation>
</comment>
<keyword evidence="2" id="KW-0813">Transport</keyword>
<accession>A0A1H4MCS0</accession>
<dbReference type="AlphaFoldDB" id="A0A1H4MCS0"/>
<proteinExistence type="predicted"/>
<dbReference type="EMBL" id="FNSV01000005">
    <property type="protein sequence ID" value="SEB80816.1"/>
    <property type="molecule type" value="Genomic_DNA"/>
</dbReference>
<evidence type="ECO:0000256" key="3">
    <source>
        <dbReference type="ARBA" id="ARBA00022692"/>
    </source>
</evidence>
<organism evidence="6 7">
    <name type="scientific">Rhodococcus koreensis</name>
    <dbReference type="NCBI Taxonomy" id="99653"/>
    <lineage>
        <taxon>Bacteria</taxon>
        <taxon>Bacillati</taxon>
        <taxon>Actinomycetota</taxon>
        <taxon>Actinomycetes</taxon>
        <taxon>Mycobacteriales</taxon>
        <taxon>Nocardiaceae</taxon>
        <taxon>Rhodococcus</taxon>
    </lineage>
</organism>
<evidence type="ECO:0000256" key="2">
    <source>
        <dbReference type="ARBA" id="ARBA00022448"/>
    </source>
</evidence>
<sequence length="511" mass="54608">MLETRDTGNSREVAPHGDDEHLRALGYEPKFERKMNLWANFALGFIYLSPMVGVVSIFALGISTAGPPAVFWIFIVGFGQLLVALVFGEVVSQFPLAGGLYQWARRLWNGQYAWLMSWVYICAITIGITTTAMFSSDFIASLLFGTADEPSVSATGLQKLIITLSVLTVCLLFNLTGTKTLARISVVGLTAELIGVVAIGLYLLIFQRKQPFSVFFDTMGAGGGQSYIYAFIGASLVGLYMFYGFEACGEVAEETPNPARAIPRAMALTVLVGGGAALLAFSGFVLACPDLAAVVAGEDANPIPTILQGSLGTVGSKAFLVIALTSFLAGVMGQQTAVSRLVYSFARDDMFPGSHFFARTSSSHIPVNALLGINVAPVLLTVFVYFFPDSLFRIAAFQVIAAYFAFQMVVLAALRMRFKGWKPGGPWTLGKLGVAVNIAALVYGIIAMIILARPSGDESLPFVDRWIALIGFSIITVAGFLYLVIAKPGADSTAPEGDAIEVAERLRAGRA</sequence>
<dbReference type="GO" id="GO:0022857">
    <property type="term" value="F:transmembrane transporter activity"/>
    <property type="evidence" value="ECO:0007669"/>
    <property type="project" value="InterPro"/>
</dbReference>
<dbReference type="PANTHER" id="PTHR45649">
    <property type="entry name" value="AMINO-ACID PERMEASE BAT1"/>
    <property type="match status" value="1"/>
</dbReference>
<dbReference type="Gene3D" id="1.20.1740.10">
    <property type="entry name" value="Amino acid/polyamine transporter I"/>
    <property type="match status" value="1"/>
</dbReference>
<dbReference type="PANTHER" id="PTHR45649:SF26">
    <property type="entry name" value="OS04G0435100 PROTEIN"/>
    <property type="match status" value="1"/>
</dbReference>
<dbReference type="Proteomes" id="UP000183561">
    <property type="component" value="Unassembled WGS sequence"/>
</dbReference>
<evidence type="ECO:0000313" key="7">
    <source>
        <dbReference type="Proteomes" id="UP000183561"/>
    </source>
</evidence>
<keyword evidence="4" id="KW-1133">Transmembrane helix</keyword>
<keyword evidence="5" id="KW-0472">Membrane</keyword>
<dbReference type="GO" id="GO:0016020">
    <property type="term" value="C:membrane"/>
    <property type="evidence" value="ECO:0007669"/>
    <property type="project" value="UniProtKB-SubCell"/>
</dbReference>
<keyword evidence="7" id="KW-1185">Reference proteome</keyword>
<dbReference type="RefSeq" id="WP_072948724.1">
    <property type="nucleotide sequence ID" value="NZ_CP070609.1"/>
</dbReference>
<evidence type="ECO:0000256" key="4">
    <source>
        <dbReference type="ARBA" id="ARBA00022989"/>
    </source>
</evidence>
<name>A0A1H4MCS0_9NOCA</name>
<keyword evidence="3" id="KW-0812">Transmembrane</keyword>
<dbReference type="OrthoDB" id="8274074at2"/>
<dbReference type="InterPro" id="IPR002293">
    <property type="entry name" value="AA/rel_permease1"/>
</dbReference>
<dbReference type="PIRSF" id="PIRSF006060">
    <property type="entry name" value="AA_transporter"/>
    <property type="match status" value="1"/>
</dbReference>
<evidence type="ECO:0000256" key="5">
    <source>
        <dbReference type="ARBA" id="ARBA00023136"/>
    </source>
</evidence>
<reference evidence="7" key="1">
    <citation type="submission" date="2016-10" db="EMBL/GenBank/DDBJ databases">
        <authorList>
            <person name="Varghese N."/>
            <person name="Submissions S."/>
        </authorList>
    </citation>
    <scope>NUCLEOTIDE SEQUENCE [LARGE SCALE GENOMIC DNA]</scope>
    <source>
        <strain evidence="7">DSM 44498</strain>
    </source>
</reference>
<evidence type="ECO:0000256" key="1">
    <source>
        <dbReference type="ARBA" id="ARBA00004141"/>
    </source>
</evidence>